<accession>A0A1M5ZEG9</accession>
<evidence type="ECO:0000313" key="1">
    <source>
        <dbReference type="EMBL" id="SHI22571.1"/>
    </source>
</evidence>
<dbReference type="InterPro" id="IPR012504">
    <property type="entry name" value="Spore_YabP"/>
</dbReference>
<dbReference type="Proteomes" id="UP000184241">
    <property type="component" value="Unassembled WGS sequence"/>
</dbReference>
<dbReference type="RefSeq" id="WP_073020443.1">
    <property type="nucleotide sequence ID" value="NZ_FQXU01000008.1"/>
</dbReference>
<dbReference type="AlphaFoldDB" id="A0A1M5ZEG9"/>
<dbReference type="GO" id="GO:0030435">
    <property type="term" value="P:sporulation resulting in formation of a cellular spore"/>
    <property type="evidence" value="ECO:0007669"/>
    <property type="project" value="InterPro"/>
</dbReference>
<dbReference type="PIRSF" id="PIRSF011576">
    <property type="entry name" value="YabP"/>
    <property type="match status" value="1"/>
</dbReference>
<name>A0A1M5ZEG9_9CLOT</name>
<protein>
    <submittedName>
        <fullName evidence="1">Sporulation protein YabP</fullName>
    </submittedName>
</protein>
<proteinExistence type="predicted"/>
<evidence type="ECO:0000313" key="2">
    <source>
        <dbReference type="Proteomes" id="UP000184241"/>
    </source>
</evidence>
<dbReference type="InterPro" id="IPR038705">
    <property type="entry name" value="YabP_sf"/>
</dbReference>
<dbReference type="EMBL" id="FQXU01000008">
    <property type="protein sequence ID" value="SHI22571.1"/>
    <property type="molecule type" value="Genomic_DNA"/>
</dbReference>
<sequence>MESRKDLNLEENKNSIHLENRKRLDLTGVMEVLSFDEEKIELNTNGGMLIIKGQGLKMNKLDVQNGDVMIIGLVYSIVYSSKEAKKEKEALLKRLFK</sequence>
<organism evidence="1 2">
    <name type="scientific">Clostridium intestinale DSM 6191</name>
    <dbReference type="NCBI Taxonomy" id="1121320"/>
    <lineage>
        <taxon>Bacteria</taxon>
        <taxon>Bacillati</taxon>
        <taxon>Bacillota</taxon>
        <taxon>Clostridia</taxon>
        <taxon>Eubacteriales</taxon>
        <taxon>Clostridiaceae</taxon>
        <taxon>Clostridium</taxon>
    </lineage>
</organism>
<reference evidence="1 2" key="1">
    <citation type="submission" date="2016-11" db="EMBL/GenBank/DDBJ databases">
        <authorList>
            <person name="Jaros S."/>
            <person name="Januszkiewicz K."/>
            <person name="Wedrychowicz H."/>
        </authorList>
    </citation>
    <scope>NUCLEOTIDE SEQUENCE [LARGE SCALE GENOMIC DNA]</scope>
    <source>
        <strain evidence="1 2">DSM 6191</strain>
    </source>
</reference>
<dbReference type="NCBIfam" id="TIGR02892">
    <property type="entry name" value="spore_yabP"/>
    <property type="match status" value="1"/>
</dbReference>
<dbReference type="Gene3D" id="2.60.40.2000">
    <property type="match status" value="1"/>
</dbReference>
<gene>
    <name evidence="1" type="ORF">SAMN02745941_02871</name>
</gene>
<dbReference type="Pfam" id="PF07873">
    <property type="entry name" value="YabP"/>
    <property type="match status" value="1"/>
</dbReference>
<dbReference type="InterPro" id="IPR022476">
    <property type="entry name" value="Spore_YabP/YqfC"/>
</dbReference>